<evidence type="ECO:0000259" key="11">
    <source>
        <dbReference type="SMART" id="SM00967"/>
    </source>
</evidence>
<dbReference type="CDD" id="cd18105">
    <property type="entry name" value="SpoU-like_MRM1"/>
    <property type="match status" value="1"/>
</dbReference>
<proteinExistence type="inferred from homology"/>
<feature type="region of interest" description="Disordered" evidence="10">
    <location>
        <begin position="156"/>
        <end position="175"/>
    </location>
</feature>
<dbReference type="PANTHER" id="PTHR46103:SF1">
    <property type="entry name" value="RRNA METHYLTRANSFERASE 1, MITOCHONDRIAL"/>
    <property type="match status" value="1"/>
</dbReference>
<comment type="caution">
    <text evidence="12">The sequence shown here is derived from an EMBL/GenBank/DDBJ whole genome shotgun (WGS) entry which is preliminary data.</text>
</comment>
<dbReference type="InterPro" id="IPR047182">
    <property type="entry name" value="MRM1"/>
</dbReference>
<dbReference type="InterPro" id="IPR029064">
    <property type="entry name" value="Ribosomal_eL30-like_sf"/>
</dbReference>
<accession>A0A2G5H919</accession>
<evidence type="ECO:0000256" key="4">
    <source>
        <dbReference type="ARBA" id="ARBA00022603"/>
    </source>
</evidence>
<evidence type="ECO:0000256" key="5">
    <source>
        <dbReference type="ARBA" id="ARBA00022679"/>
    </source>
</evidence>
<dbReference type="InterPro" id="IPR001537">
    <property type="entry name" value="SpoU_MeTrfase"/>
</dbReference>
<dbReference type="EMBL" id="LKMD01000108">
    <property type="protein sequence ID" value="PIA89034.1"/>
    <property type="molecule type" value="Genomic_DNA"/>
</dbReference>
<evidence type="ECO:0000313" key="12">
    <source>
        <dbReference type="EMBL" id="PIA89034.1"/>
    </source>
</evidence>
<feature type="compositionally biased region" description="Basic and acidic residues" evidence="10">
    <location>
        <begin position="286"/>
        <end position="315"/>
    </location>
</feature>
<dbReference type="AlphaFoldDB" id="A0A2G5H919"/>
<dbReference type="Gene3D" id="3.40.1280.10">
    <property type="match status" value="1"/>
</dbReference>
<dbReference type="SMART" id="SM00967">
    <property type="entry name" value="SpoU_sub_bind"/>
    <property type="match status" value="1"/>
</dbReference>
<dbReference type="Proteomes" id="UP000230605">
    <property type="component" value="Chromosome 5"/>
</dbReference>
<evidence type="ECO:0000256" key="2">
    <source>
        <dbReference type="ARBA" id="ARBA00007228"/>
    </source>
</evidence>
<dbReference type="OrthoDB" id="270651at2759"/>
<comment type="similarity">
    <text evidence="2">Belongs to the class IV-like SAM-binding methyltransferase superfamily. RNA methyltransferase TrmH family.</text>
</comment>
<dbReference type="SUPFAM" id="SSF75217">
    <property type="entry name" value="alpha/beta knot"/>
    <property type="match status" value="1"/>
</dbReference>
<feature type="compositionally biased region" description="Basic and acidic residues" evidence="10">
    <location>
        <begin position="42"/>
        <end position="80"/>
    </location>
</feature>
<evidence type="ECO:0000256" key="6">
    <source>
        <dbReference type="ARBA" id="ARBA00022691"/>
    </source>
</evidence>
<organism evidence="12 13">
    <name type="scientific">Cercospora beticola</name>
    <name type="common">Sugarbeet leaf spot fungus</name>
    <dbReference type="NCBI Taxonomy" id="122368"/>
    <lineage>
        <taxon>Eukaryota</taxon>
        <taxon>Fungi</taxon>
        <taxon>Dikarya</taxon>
        <taxon>Ascomycota</taxon>
        <taxon>Pezizomycotina</taxon>
        <taxon>Dothideomycetes</taxon>
        <taxon>Dothideomycetidae</taxon>
        <taxon>Mycosphaerellales</taxon>
        <taxon>Mycosphaerellaceae</taxon>
        <taxon>Cercospora</taxon>
    </lineage>
</organism>
<feature type="region of interest" description="Disordered" evidence="10">
    <location>
        <begin position="42"/>
        <end position="149"/>
    </location>
</feature>
<dbReference type="InterPro" id="IPR047261">
    <property type="entry name" value="MRM1_MeTrfase_dom"/>
</dbReference>
<dbReference type="Pfam" id="PF08032">
    <property type="entry name" value="SpoU_sub_bind"/>
    <property type="match status" value="1"/>
</dbReference>
<dbReference type="InterPro" id="IPR029028">
    <property type="entry name" value="Alpha/beta_knot_MTases"/>
</dbReference>
<dbReference type="Pfam" id="PF00588">
    <property type="entry name" value="SpoU_methylase"/>
    <property type="match status" value="1"/>
</dbReference>
<evidence type="ECO:0000256" key="3">
    <source>
        <dbReference type="ARBA" id="ARBA00022552"/>
    </source>
</evidence>
<feature type="region of interest" description="Disordered" evidence="10">
    <location>
        <begin position="283"/>
        <end position="326"/>
    </location>
</feature>
<evidence type="ECO:0000313" key="13">
    <source>
        <dbReference type="Proteomes" id="UP000230605"/>
    </source>
</evidence>
<keyword evidence="7" id="KW-0809">Transit peptide</keyword>
<dbReference type="InterPro" id="IPR029026">
    <property type="entry name" value="tRNA_m1G_MTases_N"/>
</dbReference>
<gene>
    <name evidence="12" type="ORF">CB0940_07663</name>
</gene>
<name>A0A2G5H919_CERBT</name>
<evidence type="ECO:0000256" key="1">
    <source>
        <dbReference type="ARBA" id="ARBA00004173"/>
    </source>
</evidence>
<dbReference type="InterPro" id="IPR013123">
    <property type="entry name" value="SpoU_subst-bd"/>
</dbReference>
<reference evidence="12 13" key="1">
    <citation type="submission" date="2015-10" db="EMBL/GenBank/DDBJ databases">
        <title>The cercosporin biosynthetic gene cluster was horizontally transferred to several fungal lineages and shown to be expanded in Cercospora beticola based on microsynteny with recipient genomes.</title>
        <authorList>
            <person name="De Jonge R."/>
            <person name="Ebert M.K."/>
            <person name="Suttle J.C."/>
            <person name="Jurick Ii W.M."/>
            <person name="Secor G.A."/>
            <person name="Thomma B.P."/>
            <person name="Van De Peer Y."/>
            <person name="Bolton M.D."/>
        </authorList>
    </citation>
    <scope>NUCLEOTIDE SEQUENCE [LARGE SCALE GENOMIC DNA]</scope>
    <source>
        <strain evidence="12 13">09-40</strain>
    </source>
</reference>
<protein>
    <recommendedName>
        <fullName evidence="9">rRNA methyltransferase 1, mitochondrial</fullName>
    </recommendedName>
</protein>
<dbReference type="PANTHER" id="PTHR46103">
    <property type="entry name" value="RRNA METHYLTRANSFERASE 1, MITOCHONDRIAL"/>
    <property type="match status" value="1"/>
</dbReference>
<evidence type="ECO:0000256" key="10">
    <source>
        <dbReference type="SAM" id="MobiDB-lite"/>
    </source>
</evidence>
<dbReference type="GO" id="GO:0016435">
    <property type="term" value="F:rRNA (guanine) methyltransferase activity"/>
    <property type="evidence" value="ECO:0007669"/>
    <property type="project" value="TreeGrafter"/>
</dbReference>
<evidence type="ECO:0000256" key="7">
    <source>
        <dbReference type="ARBA" id="ARBA00022946"/>
    </source>
</evidence>
<dbReference type="SUPFAM" id="SSF55315">
    <property type="entry name" value="L30e-like"/>
    <property type="match status" value="1"/>
</dbReference>
<sequence>MSSSLLRRRVCSLRRLPVVQTSKQRAWVSTTSAINRGLRATKDDGREYRGGKDWSTRARASARDARDSRIPKPPPEDRRRLSAYTGHETGARNAYVGRSGTPRDARPAISASRDRGGRRPSQAFNPGRRERAEMTAARSSTSDGNSTRFSVIEASRSRAESDLGFRGQPNSRAQPKPAEGLLRLIKNACRQIHFLQQQQEAGESHSVDELIRDARSSLKAVNSYITSGSFQEEEPAEAVVSLFRKKARAGTFLAGEMPDGEKSVIYVTKDGVIDLAVGKTAPVRTKPRDARPTIAREPDNTRHDRRETRGTDRSVRAKRPANEDEEVPVSIPYTTAASEFLYGYNSVLAALKAQRRKLYKLYIHPKIFDADIGAQGTESGDKPGSELVALAKQAGIPFRNEFKTAMLDKMSDGRPHNGVILEASKLPAVPVTGLRKPESSKGLIPIELSSQTAEDAKINGSPRVINALSGGWRHPFIVMLDGITDPGNVGNIIRTCHFYGVDAVAVATNTCANLSSAVLAKASAGACEAMRLLSVSQPSNFVHDSSKYRWKVYAAVAPTGKADFSGQFLSTSHVSADSPLAKHPCILMLGAEGEGLRQNLRNRADYFVSVEGGQRAESVPDVGVDSMNVGVATGVLLEAFLRKPPSAPDNVATADDL</sequence>
<evidence type="ECO:0000256" key="9">
    <source>
        <dbReference type="ARBA" id="ARBA00034881"/>
    </source>
</evidence>
<feature type="compositionally biased region" description="Polar residues" evidence="10">
    <location>
        <begin position="137"/>
        <end position="149"/>
    </location>
</feature>
<dbReference type="GO" id="GO:0003723">
    <property type="term" value="F:RNA binding"/>
    <property type="evidence" value="ECO:0007669"/>
    <property type="project" value="InterPro"/>
</dbReference>
<evidence type="ECO:0000256" key="8">
    <source>
        <dbReference type="ARBA" id="ARBA00023128"/>
    </source>
</evidence>
<keyword evidence="5 12" id="KW-0808">Transferase</keyword>
<keyword evidence="6" id="KW-0949">S-adenosyl-L-methionine</keyword>
<feature type="domain" description="RNA 2-O ribose methyltransferase substrate binding" evidence="11">
    <location>
        <begin position="340"/>
        <end position="429"/>
    </location>
</feature>
<feature type="compositionally biased region" description="Basic and acidic residues" evidence="10">
    <location>
        <begin position="101"/>
        <end position="117"/>
    </location>
</feature>
<keyword evidence="8" id="KW-0496">Mitochondrion</keyword>
<comment type="subcellular location">
    <subcellularLocation>
        <location evidence="1">Mitochondrion</location>
    </subcellularLocation>
</comment>
<keyword evidence="4 12" id="KW-0489">Methyltransferase</keyword>
<dbReference type="Gene3D" id="3.30.1330.30">
    <property type="match status" value="1"/>
</dbReference>
<keyword evidence="3" id="KW-0698">rRNA processing</keyword>
<dbReference type="GO" id="GO:0005739">
    <property type="term" value="C:mitochondrion"/>
    <property type="evidence" value="ECO:0007669"/>
    <property type="project" value="UniProtKB-SubCell"/>
</dbReference>